<reference evidence="10" key="1">
    <citation type="submission" date="2020-05" db="EMBL/GenBank/DDBJ databases">
        <authorList>
            <person name="Zhu T."/>
            <person name="Keshari N."/>
            <person name="Lu X."/>
        </authorList>
    </citation>
    <scope>NUCLEOTIDE SEQUENCE</scope>
    <source>
        <strain evidence="10">NK1-12</strain>
    </source>
</reference>
<dbReference type="FunFam" id="3.40.140.10:FF:000005">
    <property type="entry name" value="tRNA-specific adenosine deaminase"/>
    <property type="match status" value="1"/>
</dbReference>
<proteinExistence type="inferred from homology"/>
<accession>A0AA96WI24</accession>
<dbReference type="SUPFAM" id="SSF53927">
    <property type="entry name" value="Cytidine deaminase-like"/>
    <property type="match status" value="1"/>
</dbReference>
<dbReference type="HAMAP" id="MF_00972">
    <property type="entry name" value="tRNA_aden_deaminase"/>
    <property type="match status" value="1"/>
</dbReference>
<evidence type="ECO:0000256" key="8">
    <source>
        <dbReference type="HAMAP-Rule" id="MF_00972"/>
    </source>
</evidence>
<dbReference type="EMBL" id="CP053586">
    <property type="protein sequence ID" value="WNZ25040.1"/>
    <property type="molecule type" value="Genomic_DNA"/>
</dbReference>
<dbReference type="Pfam" id="PF14437">
    <property type="entry name" value="MafB19-deam"/>
    <property type="match status" value="1"/>
</dbReference>
<feature type="active site" description="Proton donor" evidence="8">
    <location>
        <position position="70"/>
    </location>
</feature>
<evidence type="ECO:0000256" key="1">
    <source>
        <dbReference type="ARBA" id="ARBA00010669"/>
    </source>
</evidence>
<dbReference type="InterPro" id="IPR028883">
    <property type="entry name" value="tRNA_aden_deaminase"/>
</dbReference>
<comment type="catalytic activity">
    <reaction evidence="7 8">
        <text>adenosine(34) in tRNA + H2O + H(+) = inosine(34) in tRNA + NH4(+)</text>
        <dbReference type="Rhea" id="RHEA:43168"/>
        <dbReference type="Rhea" id="RHEA-COMP:10373"/>
        <dbReference type="Rhea" id="RHEA-COMP:10374"/>
        <dbReference type="ChEBI" id="CHEBI:15377"/>
        <dbReference type="ChEBI" id="CHEBI:15378"/>
        <dbReference type="ChEBI" id="CHEBI:28938"/>
        <dbReference type="ChEBI" id="CHEBI:74411"/>
        <dbReference type="ChEBI" id="CHEBI:82852"/>
        <dbReference type="EC" id="3.5.4.33"/>
    </reaction>
</comment>
<dbReference type="RefSeq" id="WP_316431122.1">
    <property type="nucleotide sequence ID" value="NZ_CP053586.1"/>
</dbReference>
<keyword evidence="5 8" id="KW-0378">Hydrolase</keyword>
<protein>
    <recommendedName>
        <fullName evidence="8">tRNA-specific adenosine deaminase</fullName>
        <ecNumber evidence="8">3.5.4.33</ecNumber>
    </recommendedName>
</protein>
<keyword evidence="4 8" id="KW-0479">Metal-binding</keyword>
<keyword evidence="6 8" id="KW-0862">Zinc</keyword>
<evidence type="ECO:0000256" key="7">
    <source>
        <dbReference type="ARBA" id="ARBA00048045"/>
    </source>
</evidence>
<dbReference type="GO" id="GO:0002100">
    <property type="term" value="P:tRNA wobble adenosine to inosine editing"/>
    <property type="evidence" value="ECO:0007669"/>
    <property type="project" value="UniProtKB-UniRule"/>
</dbReference>
<dbReference type="GO" id="GO:0008270">
    <property type="term" value="F:zinc ion binding"/>
    <property type="evidence" value="ECO:0007669"/>
    <property type="project" value="UniProtKB-UniRule"/>
</dbReference>
<sequence>MRPPIPPPAVDHPDYLRHYHWMKQAIELAAAAAAAGEVPVGALVVNLENQLIAEAENRRERDHDPTAHAEILALRAAGQALKSWRLDTCTLYVTLEPCPMCSGAMIQARLGLLVYGADDPKAGAVRTVLNLPDSVCSNHRLTVIGGILELPCRQQLQDWFAQRRAASNSRRPN</sequence>
<dbReference type="NCBIfam" id="NF008113">
    <property type="entry name" value="PRK10860.1"/>
    <property type="match status" value="1"/>
</dbReference>
<dbReference type="EC" id="3.5.4.33" evidence="8"/>
<dbReference type="InterPro" id="IPR016192">
    <property type="entry name" value="APOBEC/CMP_deaminase_Zn-bd"/>
</dbReference>
<organism evidence="10">
    <name type="scientific">Leptolyngbya sp. NK1-12</name>
    <dbReference type="NCBI Taxonomy" id="2547451"/>
    <lineage>
        <taxon>Bacteria</taxon>
        <taxon>Bacillati</taxon>
        <taxon>Cyanobacteriota</taxon>
        <taxon>Cyanophyceae</taxon>
        <taxon>Leptolyngbyales</taxon>
        <taxon>Leptolyngbyaceae</taxon>
        <taxon>Leptolyngbya group</taxon>
        <taxon>Leptolyngbya</taxon>
    </lineage>
</organism>
<evidence type="ECO:0000256" key="2">
    <source>
        <dbReference type="ARBA" id="ARBA00011738"/>
    </source>
</evidence>
<dbReference type="PANTHER" id="PTHR11079:SF202">
    <property type="entry name" value="TRNA-SPECIFIC ADENOSINE DEAMINASE"/>
    <property type="match status" value="1"/>
</dbReference>
<comment type="cofactor">
    <cofactor evidence="8">
        <name>Zn(2+)</name>
        <dbReference type="ChEBI" id="CHEBI:29105"/>
    </cofactor>
    <text evidence="8">Binds 1 zinc ion per subunit.</text>
</comment>
<feature type="domain" description="CMP/dCMP-type deaminase" evidence="9">
    <location>
        <begin position="16"/>
        <end position="126"/>
    </location>
</feature>
<gene>
    <name evidence="8" type="primary">tadA</name>
    <name evidence="10" type="ORF">HJG54_20740</name>
</gene>
<comment type="function">
    <text evidence="8">Catalyzes the deamination of adenosine to inosine at the wobble position 34 of tRNA(Arg2).</text>
</comment>
<evidence type="ECO:0000256" key="4">
    <source>
        <dbReference type="ARBA" id="ARBA00022723"/>
    </source>
</evidence>
<dbReference type="PROSITE" id="PS51747">
    <property type="entry name" value="CYT_DCMP_DEAMINASES_2"/>
    <property type="match status" value="1"/>
</dbReference>
<dbReference type="CDD" id="cd01285">
    <property type="entry name" value="nucleoside_deaminase"/>
    <property type="match status" value="1"/>
</dbReference>
<evidence type="ECO:0000256" key="5">
    <source>
        <dbReference type="ARBA" id="ARBA00022801"/>
    </source>
</evidence>
<dbReference type="Gene3D" id="3.40.140.10">
    <property type="entry name" value="Cytidine Deaminase, domain 2"/>
    <property type="match status" value="1"/>
</dbReference>
<evidence type="ECO:0000256" key="3">
    <source>
        <dbReference type="ARBA" id="ARBA00022694"/>
    </source>
</evidence>
<dbReference type="GO" id="GO:0052717">
    <property type="term" value="F:tRNA-specific adenosine-34 deaminase activity"/>
    <property type="evidence" value="ECO:0007669"/>
    <property type="project" value="UniProtKB-UniRule"/>
</dbReference>
<keyword evidence="3 8" id="KW-0819">tRNA processing</keyword>
<dbReference type="InterPro" id="IPR016193">
    <property type="entry name" value="Cytidine_deaminase-like"/>
</dbReference>
<comment type="subunit">
    <text evidence="2 8">Homodimer.</text>
</comment>
<feature type="binding site" evidence="8">
    <location>
        <position position="68"/>
    </location>
    <ligand>
        <name>Zn(2+)</name>
        <dbReference type="ChEBI" id="CHEBI:29105"/>
        <note>catalytic</note>
    </ligand>
</feature>
<feature type="binding site" evidence="8">
    <location>
        <position position="98"/>
    </location>
    <ligand>
        <name>Zn(2+)</name>
        <dbReference type="ChEBI" id="CHEBI:29105"/>
        <note>catalytic</note>
    </ligand>
</feature>
<dbReference type="InterPro" id="IPR058535">
    <property type="entry name" value="MafB19-deam"/>
</dbReference>
<dbReference type="PANTHER" id="PTHR11079">
    <property type="entry name" value="CYTOSINE DEAMINASE FAMILY MEMBER"/>
    <property type="match status" value="1"/>
</dbReference>
<evidence type="ECO:0000313" key="10">
    <source>
        <dbReference type="EMBL" id="WNZ25040.1"/>
    </source>
</evidence>
<name>A0AA96WI24_9CYAN</name>
<evidence type="ECO:0000259" key="9">
    <source>
        <dbReference type="PROSITE" id="PS51747"/>
    </source>
</evidence>
<dbReference type="AlphaFoldDB" id="A0AA96WI24"/>
<evidence type="ECO:0000256" key="6">
    <source>
        <dbReference type="ARBA" id="ARBA00022833"/>
    </source>
</evidence>
<dbReference type="InterPro" id="IPR002125">
    <property type="entry name" value="CMP_dCMP_dom"/>
</dbReference>
<dbReference type="PROSITE" id="PS00903">
    <property type="entry name" value="CYT_DCMP_DEAMINASES_1"/>
    <property type="match status" value="1"/>
</dbReference>
<feature type="binding site" evidence="8">
    <location>
        <position position="101"/>
    </location>
    <ligand>
        <name>Zn(2+)</name>
        <dbReference type="ChEBI" id="CHEBI:29105"/>
        <note>catalytic</note>
    </ligand>
</feature>
<comment type="similarity">
    <text evidence="1">Belongs to the cytidine and deoxycytidylate deaminase family. ADAT2 subfamily.</text>
</comment>